<accession>A0A9W9QUF2</accession>
<reference evidence="1" key="2">
    <citation type="journal article" date="2023" name="IMA Fungus">
        <title>Comparative genomic study of the Penicillium genus elucidates a diverse pangenome and 15 lateral gene transfer events.</title>
        <authorList>
            <person name="Petersen C."/>
            <person name="Sorensen T."/>
            <person name="Nielsen M.R."/>
            <person name="Sondergaard T.E."/>
            <person name="Sorensen J.L."/>
            <person name="Fitzpatrick D.A."/>
            <person name="Frisvad J.C."/>
            <person name="Nielsen K.L."/>
        </authorList>
    </citation>
    <scope>NUCLEOTIDE SEQUENCE</scope>
    <source>
        <strain evidence="1">IBT 35673</strain>
    </source>
</reference>
<proteinExistence type="predicted"/>
<dbReference type="Proteomes" id="UP001147695">
    <property type="component" value="Unassembled WGS sequence"/>
</dbReference>
<dbReference type="AlphaFoldDB" id="A0A9W9QUF2"/>
<sequence length="325" mass="36455">MFAKVCQCIGRICTCGRNSESPPGRSTLRDAIELRGGVMGTHRRPHRAREAGEPVNTAPNAVISMRVPVPTDVAAQQSDTSSADRVYAHPATELTRFRTEGARLQAWIEDANVPGCKVQPVTLTSLQFDERFDVRAYDLDAWPSQILDGGDVASAGIPMDATKYRAIEAIPHDLENDFDQYTHLQTKGTIIAQCVYHTRGPHWNEVATVLYERTINADIQTLRNIVLTNVVNDETMALVKFNLYPRRNLSWQIPEDGEPFRANPCEKFERGSREYEELLGTQLIKATACLVISAFPRGTMMISRIVTWNEFAKLNIRLEIAPRTN</sequence>
<dbReference type="EMBL" id="JAPZBQ010000002">
    <property type="protein sequence ID" value="KAJ5345724.1"/>
    <property type="molecule type" value="Genomic_DNA"/>
</dbReference>
<name>A0A9W9QUF2_PENBR</name>
<evidence type="ECO:0000313" key="2">
    <source>
        <dbReference type="Proteomes" id="UP001147695"/>
    </source>
</evidence>
<reference evidence="1" key="1">
    <citation type="submission" date="2022-12" db="EMBL/GenBank/DDBJ databases">
        <authorList>
            <person name="Petersen C."/>
        </authorList>
    </citation>
    <scope>NUCLEOTIDE SEQUENCE</scope>
    <source>
        <strain evidence="1">IBT 35673</strain>
    </source>
</reference>
<evidence type="ECO:0000313" key="1">
    <source>
        <dbReference type="EMBL" id="KAJ5345724.1"/>
    </source>
</evidence>
<gene>
    <name evidence="1" type="ORF">N7452_003728</name>
</gene>
<comment type="caution">
    <text evidence="1">The sequence shown here is derived from an EMBL/GenBank/DDBJ whole genome shotgun (WGS) entry which is preliminary data.</text>
</comment>
<protein>
    <submittedName>
        <fullName evidence="1">Uncharacterized protein</fullName>
    </submittedName>
</protein>
<organism evidence="1 2">
    <name type="scientific">Penicillium brevicompactum</name>
    <dbReference type="NCBI Taxonomy" id="5074"/>
    <lineage>
        <taxon>Eukaryota</taxon>
        <taxon>Fungi</taxon>
        <taxon>Dikarya</taxon>
        <taxon>Ascomycota</taxon>
        <taxon>Pezizomycotina</taxon>
        <taxon>Eurotiomycetes</taxon>
        <taxon>Eurotiomycetidae</taxon>
        <taxon>Eurotiales</taxon>
        <taxon>Aspergillaceae</taxon>
        <taxon>Penicillium</taxon>
    </lineage>
</organism>